<evidence type="ECO:0000256" key="8">
    <source>
        <dbReference type="ARBA" id="ARBA00023136"/>
    </source>
</evidence>
<feature type="transmembrane region" description="Helical" evidence="9">
    <location>
        <begin position="200"/>
        <end position="219"/>
    </location>
</feature>
<dbReference type="GO" id="GO:0043952">
    <property type="term" value="P:protein transport by the Sec complex"/>
    <property type="evidence" value="ECO:0007669"/>
    <property type="project" value="UniProtKB-UniRule"/>
</dbReference>
<organism evidence="11 12">
    <name type="scientific">Candidatus Wolfebacteria bacterium CG18_big_fil_WC_8_21_14_2_50_39_7</name>
    <dbReference type="NCBI Taxonomy" id="1975071"/>
    <lineage>
        <taxon>Bacteria</taxon>
        <taxon>Candidatus Wolfeibacteriota</taxon>
    </lineage>
</organism>
<keyword evidence="7 9" id="KW-0811">Translocation</keyword>
<feature type="domain" description="Protein export membrane protein SecD/SecF C-terminal" evidence="10">
    <location>
        <begin position="113"/>
        <end position="303"/>
    </location>
</feature>
<dbReference type="Pfam" id="PF07549">
    <property type="entry name" value="Sec_GG"/>
    <property type="match status" value="1"/>
</dbReference>
<reference evidence="11 12" key="1">
    <citation type="submission" date="2017-09" db="EMBL/GenBank/DDBJ databases">
        <title>Depth-based differentiation of microbial function through sediment-hosted aquifers and enrichment of novel symbionts in the deep terrestrial subsurface.</title>
        <authorList>
            <person name="Probst A.J."/>
            <person name="Ladd B."/>
            <person name="Jarett J.K."/>
            <person name="Geller-Mcgrath D.E."/>
            <person name="Sieber C.M."/>
            <person name="Emerson J.B."/>
            <person name="Anantharaman K."/>
            <person name="Thomas B.C."/>
            <person name="Malmstrom R."/>
            <person name="Stieglmeier M."/>
            <person name="Klingl A."/>
            <person name="Woyke T."/>
            <person name="Ryan C.M."/>
            <person name="Banfield J.F."/>
        </authorList>
    </citation>
    <scope>NUCLEOTIDE SEQUENCE [LARGE SCALE GENOMIC DNA]</scope>
    <source>
        <strain evidence="11">CG18_big_fil_WC_8_21_14_2_50_39_7</strain>
    </source>
</reference>
<keyword evidence="5 9" id="KW-0653">Protein transport</keyword>
<keyword evidence="8 9" id="KW-0472">Membrane</keyword>
<name>A0A2H0ED00_9BACT</name>
<evidence type="ECO:0000256" key="1">
    <source>
        <dbReference type="ARBA" id="ARBA00004651"/>
    </source>
</evidence>
<gene>
    <name evidence="9 11" type="primary">secF</name>
    <name evidence="11" type="ORF">COW77_00485</name>
</gene>
<dbReference type="Pfam" id="PF02355">
    <property type="entry name" value="SecD_SecF_C"/>
    <property type="match status" value="1"/>
</dbReference>
<evidence type="ECO:0000256" key="6">
    <source>
        <dbReference type="ARBA" id="ARBA00022989"/>
    </source>
</evidence>
<evidence type="ECO:0000313" key="11">
    <source>
        <dbReference type="EMBL" id="PIP92324.1"/>
    </source>
</evidence>
<dbReference type="InterPro" id="IPR048634">
    <property type="entry name" value="SecD_SecF_C"/>
</dbReference>
<dbReference type="InterPro" id="IPR022645">
    <property type="entry name" value="SecD/SecF_bac"/>
</dbReference>
<dbReference type="NCBIfam" id="TIGR00966">
    <property type="entry name" value="transloc_SecF"/>
    <property type="match status" value="1"/>
</dbReference>
<dbReference type="Proteomes" id="UP000229241">
    <property type="component" value="Unassembled WGS sequence"/>
</dbReference>
<evidence type="ECO:0000256" key="7">
    <source>
        <dbReference type="ARBA" id="ARBA00023010"/>
    </source>
</evidence>
<evidence type="ECO:0000256" key="2">
    <source>
        <dbReference type="ARBA" id="ARBA00022448"/>
    </source>
</evidence>
<evidence type="ECO:0000256" key="3">
    <source>
        <dbReference type="ARBA" id="ARBA00022475"/>
    </source>
</evidence>
<keyword evidence="4 9" id="KW-0812">Transmembrane</keyword>
<dbReference type="InterPro" id="IPR022646">
    <property type="entry name" value="SecD/SecF_CS"/>
</dbReference>
<feature type="transmembrane region" description="Helical" evidence="9">
    <location>
        <begin position="274"/>
        <end position="301"/>
    </location>
</feature>
<keyword evidence="2 9" id="KW-0813">Transport</keyword>
<dbReference type="PANTHER" id="PTHR30081:SF8">
    <property type="entry name" value="PROTEIN TRANSLOCASE SUBUNIT SECF"/>
    <property type="match status" value="1"/>
</dbReference>
<protein>
    <recommendedName>
        <fullName evidence="9">Protein-export membrane protein SecF</fullName>
    </recommendedName>
</protein>
<dbReference type="GO" id="GO:0005886">
    <property type="term" value="C:plasma membrane"/>
    <property type="evidence" value="ECO:0007669"/>
    <property type="project" value="UniProtKB-SubCell"/>
</dbReference>
<comment type="similarity">
    <text evidence="9">Belongs to the SecD/SecF family. SecF subfamily.</text>
</comment>
<feature type="transmembrane region" description="Helical" evidence="9">
    <location>
        <begin position="9"/>
        <end position="30"/>
    </location>
</feature>
<dbReference type="PANTHER" id="PTHR30081">
    <property type="entry name" value="PROTEIN-EXPORT MEMBRANE PROTEIN SEC"/>
    <property type="match status" value="1"/>
</dbReference>
<dbReference type="GO" id="GO:0065002">
    <property type="term" value="P:intracellular protein transmembrane transport"/>
    <property type="evidence" value="ECO:0007669"/>
    <property type="project" value="UniProtKB-UniRule"/>
</dbReference>
<feature type="transmembrane region" description="Helical" evidence="9">
    <location>
        <begin position="135"/>
        <end position="154"/>
    </location>
</feature>
<sequence>MNIIGHRKIFLSFSGILVSASIALILIFGFRPGIDFVGGTLWQIKIATSDLPDRQAGKGQATNDDLKSFFENNLGVKDATIFPAENQSFLVRFGHISEEQHQNYFNALRLKFGDTDELRFENIGPAVGKELRTKAFWAIALVLLGISIYIAFAFRKVSYPIKSWKYGVITLITLFHDIAIPAGFLSVLGWKWGIEIDTNFIVALLVIMGFSVHDTIVVFDRIRENLLLNRTRLDLPVIINSSVNQTIARSINTSLTLVLVLLALFFLGPVTLKYFVLTILIGTIVGTYSSIFVASPLLLYLGRSK</sequence>
<evidence type="ECO:0000256" key="4">
    <source>
        <dbReference type="ARBA" id="ARBA00022692"/>
    </source>
</evidence>
<keyword evidence="6 9" id="KW-1133">Transmembrane helix</keyword>
<dbReference type="InterPro" id="IPR005665">
    <property type="entry name" value="SecF_bac"/>
</dbReference>
<dbReference type="AlphaFoldDB" id="A0A2H0ED00"/>
<comment type="caution">
    <text evidence="11">The sequence shown here is derived from an EMBL/GenBank/DDBJ whole genome shotgun (WGS) entry which is preliminary data.</text>
</comment>
<feature type="transmembrane region" description="Helical" evidence="9">
    <location>
        <begin position="166"/>
        <end position="188"/>
    </location>
</feature>
<dbReference type="Gene3D" id="1.20.1640.10">
    <property type="entry name" value="Multidrug efflux transporter AcrB transmembrane domain"/>
    <property type="match status" value="1"/>
</dbReference>
<dbReference type="GO" id="GO:0006605">
    <property type="term" value="P:protein targeting"/>
    <property type="evidence" value="ECO:0007669"/>
    <property type="project" value="UniProtKB-UniRule"/>
</dbReference>
<dbReference type="InterPro" id="IPR022813">
    <property type="entry name" value="SecD/SecF_arch_bac"/>
</dbReference>
<dbReference type="EMBL" id="PCTX01000013">
    <property type="protein sequence ID" value="PIP92324.1"/>
    <property type="molecule type" value="Genomic_DNA"/>
</dbReference>
<dbReference type="HAMAP" id="MF_01464_B">
    <property type="entry name" value="SecF_B"/>
    <property type="match status" value="1"/>
</dbReference>
<evidence type="ECO:0000256" key="9">
    <source>
        <dbReference type="HAMAP-Rule" id="MF_01464"/>
    </source>
</evidence>
<accession>A0A2H0ED00</accession>
<proteinExistence type="inferred from homology"/>
<comment type="subunit">
    <text evidence="9">Forms a complex with SecD. Part of the essential Sec protein translocation apparatus which comprises SecA, SecYEG and auxiliary proteins SecDF. Other proteins may also be involved.</text>
</comment>
<evidence type="ECO:0000313" key="12">
    <source>
        <dbReference type="Proteomes" id="UP000229241"/>
    </source>
</evidence>
<dbReference type="PRINTS" id="PR01755">
    <property type="entry name" value="SECFTRNLCASE"/>
</dbReference>
<dbReference type="SUPFAM" id="SSF82866">
    <property type="entry name" value="Multidrug efflux transporter AcrB transmembrane domain"/>
    <property type="match status" value="1"/>
</dbReference>
<feature type="transmembrane region" description="Helical" evidence="9">
    <location>
        <begin position="251"/>
        <end position="268"/>
    </location>
</feature>
<comment type="function">
    <text evidence="9">Part of the Sec protein translocase complex. Interacts with the SecYEG preprotein conducting channel. SecDF uses the proton motive force (PMF) to complete protein translocation after the ATP-dependent function of SecA.</text>
</comment>
<comment type="subcellular location">
    <subcellularLocation>
        <location evidence="1 9">Cell membrane</location>
        <topology evidence="1 9">Multi-pass membrane protein</topology>
    </subcellularLocation>
</comment>
<keyword evidence="3 9" id="KW-1003">Cell membrane</keyword>
<evidence type="ECO:0000256" key="5">
    <source>
        <dbReference type="ARBA" id="ARBA00022927"/>
    </source>
</evidence>
<dbReference type="GO" id="GO:0015450">
    <property type="term" value="F:protein-transporting ATPase activity"/>
    <property type="evidence" value="ECO:0007669"/>
    <property type="project" value="InterPro"/>
</dbReference>
<evidence type="ECO:0000259" key="10">
    <source>
        <dbReference type="Pfam" id="PF02355"/>
    </source>
</evidence>